<organism evidence="1 2">
    <name type="scientific">Candidatus Aramenus sulfurataquae</name>
    <dbReference type="NCBI Taxonomy" id="1326980"/>
    <lineage>
        <taxon>Archaea</taxon>
        <taxon>Thermoproteota</taxon>
        <taxon>Thermoprotei</taxon>
        <taxon>Sulfolobales</taxon>
        <taxon>Sulfolobaceae</taxon>
        <taxon>Candidatus Aramenus</taxon>
    </lineage>
</organism>
<name>A0ACC6TLX9_9CREN</name>
<evidence type="ECO:0000313" key="2">
    <source>
        <dbReference type="Proteomes" id="UP000053480"/>
    </source>
</evidence>
<protein>
    <submittedName>
        <fullName evidence="1">V-type ATPase subunit</fullName>
    </submittedName>
</protein>
<dbReference type="EMBL" id="JZWS03000001">
    <property type="protein sequence ID" value="MEW9490872.1"/>
    <property type="molecule type" value="Genomic_DNA"/>
</dbReference>
<sequence>MSVPALAYLTSISRNFKAKTLTKGTINEILSESDWKNAVNILKERNYLEETSDNFEEMEFIIKKNTIENLLQLGNLSMSVKTSHDIVNLYYYAVTLDEFESLIASVENGVELRSRFFPKIVDAKPTNVNELLNVVRDTIHGKALQYALGKNPKNLSQLNSYLDYFFISELTKITEGLRGDWKSFADGVLCGYKDYYTVSLALRQKVQEEIHCKVSVDTIKDLVNARSNEEALDTLRRLPYARSMDFSNVYTALSTLHRVARVQARNASLNAFMGSPFTPVTALAIAELLKLDMEDLITILNGLKLGLPQEKIKAKLSLELV</sequence>
<proteinExistence type="predicted"/>
<accession>A0ACC6TLX9</accession>
<reference evidence="1" key="1">
    <citation type="submission" date="2024-07" db="EMBL/GenBank/DDBJ databases">
        <title>Metagenome and Metagenome-Assembled Genomes of Archaea from a hot spring from the geothermal field of Los Azufres, Mexico.</title>
        <authorList>
            <person name="Marin-Paredes R."/>
            <person name="Martinez-Romero E."/>
            <person name="Servin-Garciduenas L.E."/>
        </authorList>
    </citation>
    <scope>NUCLEOTIDE SEQUENCE</scope>
    <source>
        <strain evidence="1">AZ1-454</strain>
    </source>
</reference>
<gene>
    <name evidence="1" type="ORF">TQ35_0001515</name>
</gene>
<comment type="caution">
    <text evidence="1">The sequence shown here is derived from an EMBL/GenBank/DDBJ whole genome shotgun (WGS) entry which is preliminary data.</text>
</comment>
<evidence type="ECO:0000313" key="1">
    <source>
        <dbReference type="EMBL" id="MEW9490872.1"/>
    </source>
</evidence>
<dbReference type="Proteomes" id="UP000053480">
    <property type="component" value="Unassembled WGS sequence"/>
</dbReference>